<organism evidence="3 4">
    <name type="scientific">Bifidobacterium margollesii</name>
    <dbReference type="NCBI Taxonomy" id="2020964"/>
    <lineage>
        <taxon>Bacteria</taxon>
        <taxon>Bacillati</taxon>
        <taxon>Actinomycetota</taxon>
        <taxon>Actinomycetes</taxon>
        <taxon>Bifidobacteriales</taxon>
        <taxon>Bifidobacteriaceae</taxon>
        <taxon>Bifidobacterium</taxon>
    </lineage>
</organism>
<feature type="transmembrane region" description="Helical" evidence="2">
    <location>
        <begin position="107"/>
        <end position="126"/>
    </location>
</feature>
<dbReference type="EMBL" id="NMWU01000008">
    <property type="protein sequence ID" value="PLS31625.1"/>
    <property type="molecule type" value="Genomic_DNA"/>
</dbReference>
<dbReference type="AlphaFoldDB" id="A0A2N5JBP3"/>
<dbReference type="RefSeq" id="WP_101615481.1">
    <property type="nucleotide sequence ID" value="NZ_NMWU01000008.1"/>
</dbReference>
<keyword evidence="2" id="KW-0472">Membrane</keyword>
<feature type="region of interest" description="Disordered" evidence="1">
    <location>
        <begin position="1"/>
        <end position="41"/>
    </location>
</feature>
<evidence type="ECO:0008006" key="5">
    <source>
        <dbReference type="Google" id="ProtNLM"/>
    </source>
</evidence>
<comment type="caution">
    <text evidence="3">The sequence shown here is derived from an EMBL/GenBank/DDBJ whole genome shotgun (WGS) entry which is preliminary data.</text>
</comment>
<protein>
    <recommendedName>
        <fullName evidence="5">Holin</fullName>
    </recommendedName>
</protein>
<feature type="transmembrane region" description="Helical" evidence="2">
    <location>
        <begin position="81"/>
        <end position="101"/>
    </location>
</feature>
<dbReference type="OrthoDB" id="4982928at2"/>
<dbReference type="Proteomes" id="UP000235050">
    <property type="component" value="Unassembled WGS sequence"/>
</dbReference>
<sequence>MTDIDTTDPGIDAAASANLTDTGPTEPKTEGTPVDTTDTLGLEPLTDTEIRDILADLTGDRERVQDIWYKGQRVIRTTAQAAVGFIVAAPVVTQIIDAIGLDPTTHMGGWLAAIGAGTTALAAVLSRIMTIPAVNRWLVTLGMGSVPRNAA</sequence>
<evidence type="ECO:0000256" key="2">
    <source>
        <dbReference type="SAM" id="Phobius"/>
    </source>
</evidence>
<keyword evidence="2" id="KW-0812">Transmembrane</keyword>
<evidence type="ECO:0000256" key="1">
    <source>
        <dbReference type="SAM" id="MobiDB-lite"/>
    </source>
</evidence>
<evidence type="ECO:0000313" key="4">
    <source>
        <dbReference type="Proteomes" id="UP000235050"/>
    </source>
</evidence>
<proteinExistence type="predicted"/>
<name>A0A2N5JBP3_9BIFI</name>
<gene>
    <name evidence="3" type="ORF">Uis1B_0617</name>
</gene>
<feature type="compositionally biased region" description="Low complexity" evidence="1">
    <location>
        <begin position="20"/>
        <end position="33"/>
    </location>
</feature>
<accession>A0A2N5JBP3</accession>
<reference evidence="3 4" key="1">
    <citation type="submission" date="2017-07" db="EMBL/GenBank/DDBJ databases">
        <title>Bifidobacterium novel species.</title>
        <authorList>
            <person name="Lugli G.A."/>
            <person name="Milani C."/>
            <person name="Duranti S."/>
            <person name="Mangifesta M."/>
        </authorList>
    </citation>
    <scope>NUCLEOTIDE SEQUENCE [LARGE SCALE GENOMIC DNA]</scope>
    <source>
        <strain evidence="4">Uis1B</strain>
    </source>
</reference>
<keyword evidence="4" id="KW-1185">Reference proteome</keyword>
<evidence type="ECO:0000313" key="3">
    <source>
        <dbReference type="EMBL" id="PLS31625.1"/>
    </source>
</evidence>
<keyword evidence="2" id="KW-1133">Transmembrane helix</keyword>